<proteinExistence type="inferred from homology"/>
<keyword evidence="4 5" id="KW-0732">Signal</keyword>
<name>A0A9P0ASB1_BRAAE</name>
<dbReference type="EMBL" id="OV121132">
    <property type="protein sequence ID" value="CAH0546393.1"/>
    <property type="molecule type" value="Genomic_DNA"/>
</dbReference>
<gene>
    <name evidence="6" type="ORF">MELIAE_LOCUS571</name>
</gene>
<dbReference type="InterPro" id="IPR017996">
    <property type="entry name" value="MRJP/yellow-related"/>
</dbReference>
<evidence type="ECO:0008006" key="8">
    <source>
        <dbReference type="Google" id="ProtNLM"/>
    </source>
</evidence>
<dbReference type="OrthoDB" id="7776143at2759"/>
<evidence type="ECO:0000256" key="3">
    <source>
        <dbReference type="ARBA" id="ARBA00022525"/>
    </source>
</evidence>
<feature type="chain" id="PRO_5040331766" description="Protein yellow" evidence="5">
    <location>
        <begin position="23"/>
        <end position="414"/>
    </location>
</feature>
<evidence type="ECO:0000256" key="4">
    <source>
        <dbReference type="ARBA" id="ARBA00022729"/>
    </source>
</evidence>
<dbReference type="PANTHER" id="PTHR10009">
    <property type="entry name" value="PROTEIN YELLOW-RELATED"/>
    <property type="match status" value="1"/>
</dbReference>
<organism evidence="6 7">
    <name type="scientific">Brassicogethes aeneus</name>
    <name type="common">Rape pollen beetle</name>
    <name type="synonym">Meligethes aeneus</name>
    <dbReference type="NCBI Taxonomy" id="1431903"/>
    <lineage>
        <taxon>Eukaryota</taxon>
        <taxon>Metazoa</taxon>
        <taxon>Ecdysozoa</taxon>
        <taxon>Arthropoda</taxon>
        <taxon>Hexapoda</taxon>
        <taxon>Insecta</taxon>
        <taxon>Pterygota</taxon>
        <taxon>Neoptera</taxon>
        <taxon>Endopterygota</taxon>
        <taxon>Coleoptera</taxon>
        <taxon>Polyphaga</taxon>
        <taxon>Cucujiformia</taxon>
        <taxon>Nitidulidae</taxon>
        <taxon>Meligethinae</taxon>
        <taxon>Brassicogethes</taxon>
    </lineage>
</organism>
<dbReference type="Pfam" id="PF03022">
    <property type="entry name" value="MRJP"/>
    <property type="match status" value="1"/>
</dbReference>
<dbReference type="InterPro" id="IPR011042">
    <property type="entry name" value="6-blade_b-propeller_TolB-like"/>
</dbReference>
<reference evidence="6" key="1">
    <citation type="submission" date="2021-12" db="EMBL/GenBank/DDBJ databases">
        <authorList>
            <person name="King R."/>
        </authorList>
    </citation>
    <scope>NUCLEOTIDE SEQUENCE</scope>
</reference>
<comment type="similarity">
    <text evidence="2">Belongs to the major royal jelly protein family.</text>
</comment>
<dbReference type="GO" id="GO:0005576">
    <property type="term" value="C:extracellular region"/>
    <property type="evidence" value="ECO:0007669"/>
    <property type="project" value="UniProtKB-SubCell"/>
</dbReference>
<evidence type="ECO:0000256" key="2">
    <source>
        <dbReference type="ARBA" id="ARBA00009127"/>
    </source>
</evidence>
<feature type="signal peptide" evidence="5">
    <location>
        <begin position="1"/>
        <end position="22"/>
    </location>
</feature>
<evidence type="ECO:0000256" key="1">
    <source>
        <dbReference type="ARBA" id="ARBA00004613"/>
    </source>
</evidence>
<dbReference type="PANTHER" id="PTHR10009:SF11">
    <property type="entry name" value="RH54244P"/>
    <property type="match status" value="1"/>
</dbReference>
<accession>A0A9P0ASB1</accession>
<dbReference type="Gene3D" id="2.120.10.30">
    <property type="entry name" value="TolB, C-terminal domain"/>
    <property type="match status" value="1"/>
</dbReference>
<evidence type="ECO:0000313" key="6">
    <source>
        <dbReference type="EMBL" id="CAH0546393.1"/>
    </source>
</evidence>
<dbReference type="AlphaFoldDB" id="A0A9P0ASB1"/>
<dbReference type="Proteomes" id="UP001154078">
    <property type="component" value="Chromosome 1"/>
</dbReference>
<sequence>MLTKVVAVVVVFLVAFASGVQKLETVFEWKQVEFAWPSEEAKANAIKEGHYIPANNLPLGLDRWKDKLFITVPKWKAGVASTLNYVSLNNQNNKTPLLIPYPDWKSNTISKENIEKGIEDNQIVSTFRLRVDPCDRLWVMDTGVEDMRGSPRQVAKPALVVFDLNTDKLLRRIPLKDSVVKEDSFFGNVIVDVDADKCEQAFAYLPDPFGFGIVVYSWEKNDFWRAKHNFFHTDPVKGDFVVGGVNFQWTDGVFGVAIGPKQPGGYHTLYFHALSSNSEFSVSSKVLQNETLATDPHSYHLYTMEGDRGDKTQSSTSFFDEKSNVLFLTQLQRDGLACWNPKRKLNAENLELIVSDKNEMIFTNELKIDEERNLWILPDRMPVFLYGTIDPKQINYRVFKTKVDDIIAGTKCVV</sequence>
<keyword evidence="3" id="KW-0964">Secreted</keyword>
<dbReference type="PRINTS" id="PR01366">
    <property type="entry name" value="ROYALJELLY"/>
</dbReference>
<comment type="subcellular location">
    <subcellularLocation>
        <location evidence="1">Secreted</location>
    </subcellularLocation>
</comment>
<evidence type="ECO:0000256" key="5">
    <source>
        <dbReference type="SAM" id="SignalP"/>
    </source>
</evidence>
<evidence type="ECO:0000313" key="7">
    <source>
        <dbReference type="Proteomes" id="UP001154078"/>
    </source>
</evidence>
<protein>
    <recommendedName>
        <fullName evidence="8">Protein yellow</fullName>
    </recommendedName>
</protein>
<keyword evidence="7" id="KW-1185">Reference proteome</keyword>